<evidence type="ECO:0000313" key="1">
    <source>
        <dbReference type="EMBL" id="SHE67022.1"/>
    </source>
</evidence>
<name>A0A1M4VDL7_9BACL</name>
<evidence type="ECO:0000313" key="2">
    <source>
        <dbReference type="Proteomes" id="UP000184476"/>
    </source>
</evidence>
<accession>A0A1M4VDL7</accession>
<gene>
    <name evidence="1" type="ORF">SAMN05444392_102308</name>
</gene>
<dbReference type="EMBL" id="FQVL01000002">
    <property type="protein sequence ID" value="SHE67022.1"/>
    <property type="molecule type" value="Genomic_DNA"/>
</dbReference>
<proteinExistence type="predicted"/>
<keyword evidence="2" id="KW-1185">Reference proteome</keyword>
<reference evidence="1 2" key="1">
    <citation type="submission" date="2016-11" db="EMBL/GenBank/DDBJ databases">
        <authorList>
            <person name="Jaros S."/>
            <person name="Januszkiewicz K."/>
            <person name="Wedrychowicz H."/>
        </authorList>
    </citation>
    <scope>NUCLEOTIDE SEQUENCE [LARGE SCALE GENOMIC DNA]</scope>
    <source>
        <strain evidence="1 2">DSM 44666</strain>
    </source>
</reference>
<organism evidence="1 2">
    <name type="scientific">Seinonella peptonophila</name>
    <dbReference type="NCBI Taxonomy" id="112248"/>
    <lineage>
        <taxon>Bacteria</taxon>
        <taxon>Bacillati</taxon>
        <taxon>Bacillota</taxon>
        <taxon>Bacilli</taxon>
        <taxon>Bacillales</taxon>
        <taxon>Thermoactinomycetaceae</taxon>
        <taxon>Seinonella</taxon>
    </lineage>
</organism>
<sequence>MGLLGRKGEEMDYKERFKLDVNGLIQENESNREFRVEKIQNLIDGYIDQVPRNEKYPQNERPDSSQLEWLANFILKEEFEDKDPWKRNRHEYPILTDYQLKRRHSKEVLISRLTSDSGECHIGTDGIDYSTRNKKIPIKEQLRREWYPIWIQNRERIYGVEDEFIKAANSERKRKERESRRPGELIVYYS</sequence>
<protein>
    <submittedName>
        <fullName evidence="1">Uncharacterized protein</fullName>
    </submittedName>
</protein>
<dbReference type="AlphaFoldDB" id="A0A1M4VDL7"/>
<dbReference type="STRING" id="112248.SAMN05444392_102308"/>
<dbReference type="Proteomes" id="UP000184476">
    <property type="component" value="Unassembled WGS sequence"/>
</dbReference>